<dbReference type="SUPFAM" id="SSF47336">
    <property type="entry name" value="ACP-like"/>
    <property type="match status" value="1"/>
</dbReference>
<dbReference type="NCBIfam" id="TIGR01733">
    <property type="entry name" value="AA-adenyl-dom"/>
    <property type="match status" value="1"/>
</dbReference>
<reference evidence="8" key="1">
    <citation type="journal article" date="2019" name="Int. J. Syst. Evol. Microbiol.">
        <title>The Global Catalogue of Microorganisms (GCM) 10K type strain sequencing project: providing services to taxonomists for standard genome sequencing and annotation.</title>
        <authorList>
            <consortium name="The Broad Institute Genomics Platform"/>
            <consortium name="The Broad Institute Genome Sequencing Center for Infectious Disease"/>
            <person name="Wu L."/>
            <person name="Ma J."/>
        </authorList>
    </citation>
    <scope>NUCLEOTIDE SEQUENCE [LARGE SCALE GENOMIC DNA]</scope>
    <source>
        <strain evidence="8">KCTC 33676</strain>
    </source>
</reference>
<keyword evidence="5" id="KW-0511">Multifunctional enzyme</keyword>
<name>A0ABW5RB67_9BACL</name>
<evidence type="ECO:0000313" key="8">
    <source>
        <dbReference type="Proteomes" id="UP001597497"/>
    </source>
</evidence>
<dbReference type="PANTHER" id="PTHR45527">
    <property type="entry name" value="NONRIBOSOMAL PEPTIDE SYNTHETASE"/>
    <property type="match status" value="1"/>
</dbReference>
<evidence type="ECO:0000256" key="5">
    <source>
        <dbReference type="ARBA" id="ARBA00023268"/>
    </source>
</evidence>
<comment type="cofactor">
    <cofactor evidence="1">
        <name>pantetheine 4'-phosphate</name>
        <dbReference type="ChEBI" id="CHEBI:47942"/>
    </cofactor>
</comment>
<proteinExistence type="inferred from homology"/>
<dbReference type="Gene3D" id="3.30.559.10">
    <property type="entry name" value="Chloramphenicol acetyltransferase-like domain"/>
    <property type="match status" value="2"/>
</dbReference>
<dbReference type="EMBL" id="JBHUMM010000033">
    <property type="protein sequence ID" value="MFD2672248.1"/>
    <property type="molecule type" value="Genomic_DNA"/>
</dbReference>
<dbReference type="InterPro" id="IPR000873">
    <property type="entry name" value="AMP-dep_synth/lig_dom"/>
</dbReference>
<dbReference type="InterPro" id="IPR025110">
    <property type="entry name" value="AMP-bd_C"/>
</dbReference>
<dbReference type="PROSITE" id="PS50075">
    <property type="entry name" value="CARRIER"/>
    <property type="match status" value="1"/>
</dbReference>
<dbReference type="Pfam" id="PF13193">
    <property type="entry name" value="AMP-binding_C"/>
    <property type="match status" value="1"/>
</dbReference>
<dbReference type="InterPro" id="IPR001242">
    <property type="entry name" value="Condensation_dom"/>
</dbReference>
<keyword evidence="4" id="KW-0045">Antibiotic biosynthesis</keyword>
<organism evidence="7 8">
    <name type="scientific">Marinicrinis sediminis</name>
    <dbReference type="NCBI Taxonomy" id="1652465"/>
    <lineage>
        <taxon>Bacteria</taxon>
        <taxon>Bacillati</taxon>
        <taxon>Bacillota</taxon>
        <taxon>Bacilli</taxon>
        <taxon>Bacillales</taxon>
        <taxon>Paenibacillaceae</taxon>
    </lineage>
</organism>
<dbReference type="Proteomes" id="UP001597497">
    <property type="component" value="Unassembled WGS sequence"/>
</dbReference>
<dbReference type="InterPro" id="IPR010071">
    <property type="entry name" value="AA_adenyl_dom"/>
</dbReference>
<dbReference type="CDD" id="cd05930">
    <property type="entry name" value="A_NRPS"/>
    <property type="match status" value="1"/>
</dbReference>
<feature type="non-terminal residue" evidence="7">
    <location>
        <position position="1"/>
    </location>
</feature>
<gene>
    <name evidence="7" type="ORF">ACFSUC_11780</name>
</gene>
<dbReference type="Pfam" id="PF00501">
    <property type="entry name" value="AMP-binding"/>
    <property type="match status" value="1"/>
</dbReference>
<evidence type="ECO:0000256" key="3">
    <source>
        <dbReference type="ARBA" id="ARBA00022737"/>
    </source>
</evidence>
<keyword evidence="3" id="KW-0677">Repeat</keyword>
<evidence type="ECO:0000256" key="1">
    <source>
        <dbReference type="ARBA" id="ARBA00001957"/>
    </source>
</evidence>
<dbReference type="Pfam" id="PF00668">
    <property type="entry name" value="Condensation"/>
    <property type="match status" value="2"/>
</dbReference>
<dbReference type="Gene3D" id="1.10.1200.10">
    <property type="entry name" value="ACP-like"/>
    <property type="match status" value="1"/>
</dbReference>
<dbReference type="InterPro" id="IPR009081">
    <property type="entry name" value="PP-bd_ACP"/>
</dbReference>
<dbReference type="InterPro" id="IPR045851">
    <property type="entry name" value="AMP-bd_C_sf"/>
</dbReference>
<dbReference type="Gene3D" id="3.30.559.30">
    <property type="entry name" value="Nonribosomal peptide synthetase, condensation domain"/>
    <property type="match status" value="1"/>
</dbReference>
<evidence type="ECO:0000313" key="7">
    <source>
        <dbReference type="EMBL" id="MFD2672248.1"/>
    </source>
</evidence>
<keyword evidence="8" id="KW-1185">Reference proteome</keyword>
<evidence type="ECO:0000259" key="6">
    <source>
        <dbReference type="PROSITE" id="PS50075"/>
    </source>
</evidence>
<dbReference type="SUPFAM" id="SSF56801">
    <property type="entry name" value="Acetyl-CoA synthetase-like"/>
    <property type="match status" value="1"/>
</dbReference>
<dbReference type="InterPro" id="IPR020845">
    <property type="entry name" value="AMP-binding_CS"/>
</dbReference>
<feature type="domain" description="Carrier" evidence="6">
    <location>
        <begin position="638"/>
        <end position="713"/>
    </location>
</feature>
<dbReference type="SUPFAM" id="SSF52777">
    <property type="entry name" value="CoA-dependent acyltransferases"/>
    <property type="match status" value="2"/>
</dbReference>
<comment type="caution">
    <text evidence="7">The sequence shown here is derived from an EMBL/GenBank/DDBJ whole genome shotgun (WGS) entry which is preliminary data.</text>
</comment>
<comment type="similarity">
    <text evidence="2">Belongs to the ATP-dependent AMP-binding enzyme family.</text>
</comment>
<sequence>DYPYEQLIERLKIKRDLGRNPLFDTMFAMQNMAQSELDLGSLKLSDVPAERQVSKFDLSLTVTLEGDGMRLDVEYATALFQRETAARLAQHYVQVLRHIVAQPAQRLQHIELLTEQERHEIMHVFNANKALDIAWDAEKADEAWTRTILERFEQQAERTPHATAVVDDAQQGQLTYQALNARANQLAHRLREGGIKASHIVAIMLEPSLDMVIAVLAVWKAGASYLPIDHAYPTQRIQYMLGDSQAELLITSSRLRSSVQAHCHLLEIDVCEVGHYADTNLPDKPEPNELAYLIYTSGSTGEPKGVMIEHHALSNMCNWYQSYYELTSEDRCSKYAGFGFDASVWEIFPCLISGASLYIVPESQRLNVEALNAYMNEKSITVSFLPTAVCESFIQLHNESLRVLLTGGDKLKTCQPQRYKIVNNYGPTENTVVTTACEVKPPYTSIPIGAPISNVDIYILNQVNQLQPVGVAGELCIAGRSLASGYWNKPDKTAEAFVDHPFIPGEKMYRTGDLARWLPNGQVEYLGRIDQQVSIRGARVEVGEVEANLLRLDGISEAVVLAVDVRDETQLCAYLVSEGASKPNMTWLKEQLRMKLPAFMLPSHYTWLEAIPLTANGKVDRKLLPHPEPDSHARVIVAPRNDTEQRLVELYRIVLKLEPVSVDDDFFELGGHSLKASMLAANVMKEFRVELTLRELFQFPVLEQQARLIQEKGRVSGSSPLVSIPPAAPAVTYPVSSAQKRMLLVQQLEEFGTAYNMPFALRLQGELDRPRLREAFQQLVKRHEAFRTEFV</sequence>
<dbReference type="Gene3D" id="2.30.38.10">
    <property type="entry name" value="Luciferase, Domain 3"/>
    <property type="match status" value="1"/>
</dbReference>
<dbReference type="PANTHER" id="PTHR45527:SF1">
    <property type="entry name" value="FATTY ACID SYNTHASE"/>
    <property type="match status" value="1"/>
</dbReference>
<dbReference type="Gene3D" id="3.30.300.30">
    <property type="match status" value="1"/>
</dbReference>
<dbReference type="InterPro" id="IPR023213">
    <property type="entry name" value="CAT-like_dom_sf"/>
</dbReference>
<dbReference type="PRINTS" id="PR00154">
    <property type="entry name" value="AMPBINDING"/>
</dbReference>
<accession>A0ABW5RB67</accession>
<protein>
    <submittedName>
        <fullName evidence="7">Amino acid adenylation domain-containing protein</fullName>
    </submittedName>
</protein>
<evidence type="ECO:0000256" key="4">
    <source>
        <dbReference type="ARBA" id="ARBA00023194"/>
    </source>
</evidence>
<dbReference type="InterPro" id="IPR020459">
    <property type="entry name" value="AMP-binding"/>
</dbReference>
<dbReference type="PROSITE" id="PS00455">
    <property type="entry name" value="AMP_BINDING"/>
    <property type="match status" value="1"/>
</dbReference>
<dbReference type="InterPro" id="IPR036736">
    <property type="entry name" value="ACP-like_sf"/>
</dbReference>
<dbReference type="RefSeq" id="WP_379929789.1">
    <property type="nucleotide sequence ID" value="NZ_JBHUMM010000033.1"/>
</dbReference>
<feature type="non-terminal residue" evidence="7">
    <location>
        <position position="791"/>
    </location>
</feature>
<dbReference type="Pfam" id="PF00550">
    <property type="entry name" value="PP-binding"/>
    <property type="match status" value="1"/>
</dbReference>
<dbReference type="Gene3D" id="3.40.50.980">
    <property type="match status" value="2"/>
</dbReference>
<evidence type="ECO:0000256" key="2">
    <source>
        <dbReference type="ARBA" id="ARBA00006432"/>
    </source>
</evidence>